<dbReference type="AlphaFoldDB" id="A0A068WS14"/>
<evidence type="ECO:0000313" key="2">
    <source>
        <dbReference type="EMBL" id="CDS20459.1"/>
    </source>
</evidence>
<gene>
    <name evidence="2" type="ORF">EgrG_001112500</name>
</gene>
<accession>A0A068WS14</accession>
<dbReference type="OrthoDB" id="6301656at2759"/>
<feature type="signal peptide" evidence="1">
    <location>
        <begin position="1"/>
        <end position="22"/>
    </location>
</feature>
<reference evidence="2" key="2">
    <citation type="submission" date="2014-06" db="EMBL/GenBank/DDBJ databases">
        <authorList>
            <person name="Aslett M."/>
        </authorList>
    </citation>
    <scope>NUCLEOTIDE SEQUENCE</scope>
</reference>
<dbReference type="EMBL" id="LK028581">
    <property type="protein sequence ID" value="CDS20459.1"/>
    <property type="molecule type" value="Genomic_DNA"/>
</dbReference>
<organism evidence="2">
    <name type="scientific">Echinococcus granulosus</name>
    <name type="common">Hydatid tapeworm</name>
    <dbReference type="NCBI Taxonomy" id="6210"/>
    <lineage>
        <taxon>Eukaryota</taxon>
        <taxon>Metazoa</taxon>
        <taxon>Spiralia</taxon>
        <taxon>Lophotrochozoa</taxon>
        <taxon>Platyhelminthes</taxon>
        <taxon>Cestoda</taxon>
        <taxon>Eucestoda</taxon>
        <taxon>Cyclophyllidea</taxon>
        <taxon>Taeniidae</taxon>
        <taxon>Echinococcus</taxon>
        <taxon>Echinococcus granulosus group</taxon>
    </lineage>
</organism>
<reference evidence="2 3" key="1">
    <citation type="journal article" date="2013" name="Nature">
        <title>The genomes of four tapeworm species reveal adaptations to parasitism.</title>
        <authorList>
            <person name="Tsai I.J."/>
            <person name="Zarowiecki M."/>
            <person name="Holroyd N."/>
            <person name="Garciarrubio A."/>
            <person name="Sanchez-Flores A."/>
            <person name="Brooks K.L."/>
            <person name="Tracey A."/>
            <person name="Bobes R.J."/>
            <person name="Fragoso G."/>
            <person name="Sciutto E."/>
            <person name="Aslett M."/>
            <person name="Beasley H."/>
            <person name="Bennett H.M."/>
            <person name="Cai J."/>
            <person name="Camicia F."/>
            <person name="Clark R."/>
            <person name="Cucher M."/>
            <person name="De Silva N."/>
            <person name="Day T.A."/>
            <person name="Deplazes P."/>
            <person name="Estrada K."/>
            <person name="Fernandez C."/>
            <person name="Holland P.W."/>
            <person name="Hou J."/>
            <person name="Hu S."/>
            <person name="Huckvale T."/>
            <person name="Hung S.S."/>
            <person name="Kamenetzky L."/>
            <person name="Keane J.A."/>
            <person name="Kiss F."/>
            <person name="Koziol U."/>
            <person name="Lambert O."/>
            <person name="Liu K."/>
            <person name="Luo X."/>
            <person name="Luo Y."/>
            <person name="Macchiaroli N."/>
            <person name="Nichol S."/>
            <person name="Paps J."/>
            <person name="Parkinson J."/>
            <person name="Pouchkina-Stantcheva N."/>
            <person name="Riddiford N."/>
            <person name="Rosenzvit M."/>
            <person name="Salinas G."/>
            <person name="Wasmuth J.D."/>
            <person name="Zamanian M."/>
            <person name="Zheng Y."/>
            <person name="Cai X."/>
            <person name="Soberon X."/>
            <person name="Olson P.D."/>
            <person name="Laclette J.P."/>
            <person name="Brehm K."/>
            <person name="Berriman M."/>
            <person name="Garciarrubio A."/>
            <person name="Bobes R.J."/>
            <person name="Fragoso G."/>
            <person name="Sanchez-Flores A."/>
            <person name="Estrada K."/>
            <person name="Cevallos M.A."/>
            <person name="Morett E."/>
            <person name="Gonzalez V."/>
            <person name="Portillo T."/>
            <person name="Ochoa-Leyva A."/>
            <person name="Jose M.V."/>
            <person name="Sciutto E."/>
            <person name="Landa A."/>
            <person name="Jimenez L."/>
            <person name="Valdes V."/>
            <person name="Carrero J.C."/>
            <person name="Larralde C."/>
            <person name="Morales-Montor J."/>
            <person name="Limon-Lason J."/>
            <person name="Soberon X."/>
            <person name="Laclette J.P."/>
        </authorList>
    </citation>
    <scope>NUCLEOTIDE SEQUENCE [LARGE SCALE GENOMIC DNA]</scope>
</reference>
<dbReference type="Proteomes" id="UP000492820">
    <property type="component" value="Unassembled WGS sequence"/>
</dbReference>
<proteinExistence type="predicted"/>
<evidence type="ECO:0000256" key="1">
    <source>
        <dbReference type="SAM" id="SignalP"/>
    </source>
</evidence>
<sequence>MQYFQFSSIILLVTLLPVAILAYSSTMESVIDSALVDAPEYLVTHTEKTQVEAVESLVRSCPFAFHEALVNGEVVYTLRVCINATRMTLSPPESFVSKMDVGKLKLDISVQVRKAVRPEVKLELSAPVFDSAYVYFGNLRLEATLFKAIIVEQTRTRLESELRSFIYALG</sequence>
<evidence type="ECO:0000313" key="3">
    <source>
        <dbReference type="Proteomes" id="UP000492820"/>
    </source>
</evidence>
<reference evidence="4" key="3">
    <citation type="submission" date="2020-10" db="UniProtKB">
        <authorList>
            <consortium name="WormBaseParasite"/>
        </authorList>
    </citation>
    <scope>IDENTIFICATION</scope>
</reference>
<name>A0A068WS14_ECHGR</name>
<dbReference type="WBParaSite" id="EgrG_001112500">
    <property type="protein sequence ID" value="EgrG_001112500"/>
    <property type="gene ID" value="EgrG_001112500"/>
</dbReference>
<evidence type="ECO:0000313" key="4">
    <source>
        <dbReference type="WBParaSite" id="EgrG_001112500"/>
    </source>
</evidence>
<feature type="chain" id="PRO_5035983662" evidence="1">
    <location>
        <begin position="23"/>
        <end position="170"/>
    </location>
</feature>
<protein>
    <submittedName>
        <fullName evidence="2 4">Expressed conserved protein</fullName>
    </submittedName>
</protein>
<keyword evidence="1" id="KW-0732">Signal</keyword>